<gene>
    <name evidence="1" type="ORF">T4E_1595</name>
</gene>
<dbReference type="EMBL" id="JYDU01000984">
    <property type="protein sequence ID" value="KRX75646.1"/>
    <property type="molecule type" value="Genomic_DNA"/>
</dbReference>
<protein>
    <submittedName>
        <fullName evidence="1">Uncharacterized protein</fullName>
    </submittedName>
</protein>
<proteinExistence type="predicted"/>
<reference evidence="1 2" key="1">
    <citation type="submission" date="2015-01" db="EMBL/GenBank/DDBJ databases">
        <title>Evolution of Trichinella species and genotypes.</title>
        <authorList>
            <person name="Korhonen P.K."/>
            <person name="Edoardo P."/>
            <person name="Giuseppe L.R."/>
            <person name="Gasser R.B."/>
        </authorList>
    </citation>
    <scope>NUCLEOTIDE SEQUENCE [LARGE SCALE GENOMIC DNA]</scope>
    <source>
        <strain evidence="1">ISS141</strain>
    </source>
</reference>
<comment type="caution">
    <text evidence="1">The sequence shown here is derived from an EMBL/GenBank/DDBJ whole genome shotgun (WGS) entry which is preliminary data.</text>
</comment>
<evidence type="ECO:0000313" key="1">
    <source>
        <dbReference type="EMBL" id="KRX75646.1"/>
    </source>
</evidence>
<name>A0A0V0WJG2_TRIPS</name>
<dbReference type="AlphaFoldDB" id="A0A0V0WJG2"/>
<dbReference type="Proteomes" id="UP000054815">
    <property type="component" value="Unassembled WGS sequence"/>
</dbReference>
<evidence type="ECO:0000313" key="2">
    <source>
        <dbReference type="Proteomes" id="UP000054815"/>
    </source>
</evidence>
<sequence>MANNFVPLSAVFPTSLHYFFPRQSRFLPSNTPHHFSFQSWFSTCQQYNYPWFLIYAAVICPSI</sequence>
<accession>A0A0V0WJG2</accession>
<organism evidence="1 2">
    <name type="scientific">Trichinella pseudospiralis</name>
    <name type="common">Parasitic roundworm</name>
    <dbReference type="NCBI Taxonomy" id="6337"/>
    <lineage>
        <taxon>Eukaryota</taxon>
        <taxon>Metazoa</taxon>
        <taxon>Ecdysozoa</taxon>
        <taxon>Nematoda</taxon>
        <taxon>Enoplea</taxon>
        <taxon>Dorylaimia</taxon>
        <taxon>Trichinellida</taxon>
        <taxon>Trichinellidae</taxon>
        <taxon>Trichinella</taxon>
    </lineage>
</organism>